<evidence type="ECO:0000313" key="4">
    <source>
        <dbReference type="Proteomes" id="UP001596174"/>
    </source>
</evidence>
<dbReference type="InterPro" id="IPR022622">
    <property type="entry name" value="DUF3492"/>
</dbReference>
<accession>A0ABW1G4P9</accession>
<dbReference type="Pfam" id="PF13692">
    <property type="entry name" value="Glyco_trans_1_4"/>
    <property type="match status" value="1"/>
</dbReference>
<dbReference type="RefSeq" id="WP_380583478.1">
    <property type="nucleotide sequence ID" value="NZ_JBHSQJ010000059.1"/>
</dbReference>
<feature type="domain" description="DUF3492" evidence="2">
    <location>
        <begin position="20"/>
        <end position="264"/>
    </location>
</feature>
<dbReference type="PANTHER" id="PTHR12526:SF636">
    <property type="entry name" value="BLL3647 PROTEIN"/>
    <property type="match status" value="1"/>
</dbReference>
<reference evidence="4" key="1">
    <citation type="journal article" date="2019" name="Int. J. Syst. Evol. Microbiol.">
        <title>The Global Catalogue of Microorganisms (GCM) 10K type strain sequencing project: providing services to taxonomists for standard genome sequencing and annotation.</title>
        <authorList>
            <consortium name="The Broad Institute Genomics Platform"/>
            <consortium name="The Broad Institute Genome Sequencing Center for Infectious Disease"/>
            <person name="Wu L."/>
            <person name="Ma J."/>
        </authorList>
    </citation>
    <scope>NUCLEOTIDE SEQUENCE [LARGE SCALE GENOMIC DNA]</scope>
    <source>
        <strain evidence="4">JCM 4816</strain>
    </source>
</reference>
<proteinExistence type="predicted"/>
<keyword evidence="4" id="KW-1185">Reference proteome</keyword>
<dbReference type="SUPFAM" id="SSF53756">
    <property type="entry name" value="UDP-Glycosyltransferase/glycogen phosphorylase"/>
    <property type="match status" value="1"/>
</dbReference>
<dbReference type="EMBL" id="JBHSQJ010000059">
    <property type="protein sequence ID" value="MFC5908482.1"/>
    <property type="molecule type" value="Genomic_DNA"/>
</dbReference>
<protein>
    <recommendedName>
        <fullName evidence="1">D-inositol 3-phosphate glycosyltransferase</fullName>
    </recommendedName>
</protein>
<dbReference type="Gene3D" id="3.40.50.2000">
    <property type="entry name" value="Glycogen Phosphorylase B"/>
    <property type="match status" value="2"/>
</dbReference>
<dbReference type="Pfam" id="PF11997">
    <property type="entry name" value="DUF3492"/>
    <property type="match status" value="1"/>
</dbReference>
<evidence type="ECO:0000256" key="1">
    <source>
        <dbReference type="ARBA" id="ARBA00021292"/>
    </source>
</evidence>
<name>A0ABW1G4P9_9ACTN</name>
<evidence type="ECO:0000259" key="2">
    <source>
        <dbReference type="Pfam" id="PF11997"/>
    </source>
</evidence>
<sequence>MRIALLTERADFRTWSAEGSWCARLAEGLPEHEFELCPLEALPGTGTDVPSERVRLRAAERMRRGPVLGLRRRRALAAYGELVSALADQRRVESFPDALYALADAARGGGITALLRSGAAVDTLHRAWQAPGASLAAEAGAPVLQDALVAADLLERALRPLSLAWQEGGPERVDLCHVLGGGPALLPALLAKRFHGVPLVLTEHGLHLRERLRGYRDAPYGLPVRALLHAFHLQLAKEGYRQAGLITPGSAFDQRWQEYCGADPGRIRVVYEGTMAADRPEAGPEPERPTLAWVGPIAPHGGLLEALRAFGELRERYQGLRLRVFGEIPPGAEEYARACRAAAEEFGEDARFGGWSGPAAAGAGWVVLLSGSEGPRPRLLAELMLTGRPVVGTDVGVMRELLGPTGLLVPPGEHGPLVETCSALLGDAERRARLGRAGRQRAQELYAVAPAVEAFREVYLELAGQVAPVPEAAAAAPTRRPQPFARPAEYWLGVRTG</sequence>
<organism evidence="3 4">
    <name type="scientific">Streptacidiphilus monticola</name>
    <dbReference type="NCBI Taxonomy" id="2161674"/>
    <lineage>
        <taxon>Bacteria</taxon>
        <taxon>Bacillati</taxon>
        <taxon>Actinomycetota</taxon>
        <taxon>Actinomycetes</taxon>
        <taxon>Kitasatosporales</taxon>
        <taxon>Streptomycetaceae</taxon>
        <taxon>Streptacidiphilus</taxon>
    </lineage>
</organism>
<dbReference type="PANTHER" id="PTHR12526">
    <property type="entry name" value="GLYCOSYLTRANSFERASE"/>
    <property type="match status" value="1"/>
</dbReference>
<dbReference type="Proteomes" id="UP001596174">
    <property type="component" value="Unassembled WGS sequence"/>
</dbReference>
<evidence type="ECO:0000313" key="3">
    <source>
        <dbReference type="EMBL" id="MFC5908482.1"/>
    </source>
</evidence>
<gene>
    <name evidence="3" type="ORF">ACFP3V_14825</name>
</gene>
<comment type="caution">
    <text evidence="3">The sequence shown here is derived from an EMBL/GenBank/DDBJ whole genome shotgun (WGS) entry which is preliminary data.</text>
</comment>